<dbReference type="OrthoDB" id="5876472at2759"/>
<feature type="compositionally biased region" description="Polar residues" evidence="1">
    <location>
        <begin position="355"/>
        <end position="387"/>
    </location>
</feature>
<proteinExistence type="predicted"/>
<feature type="transmembrane region" description="Helical" evidence="2">
    <location>
        <begin position="111"/>
        <end position="131"/>
    </location>
</feature>
<keyword evidence="2" id="KW-1133">Transmembrane helix</keyword>
<feature type="region of interest" description="Disordered" evidence="1">
    <location>
        <begin position="1"/>
        <end position="22"/>
    </location>
</feature>
<evidence type="ECO:0000256" key="1">
    <source>
        <dbReference type="SAM" id="MobiDB-lite"/>
    </source>
</evidence>
<accession>A0A7I4XZX9</accession>
<feature type="transmembrane region" description="Helical" evidence="2">
    <location>
        <begin position="143"/>
        <end position="170"/>
    </location>
</feature>
<keyword evidence="2" id="KW-0472">Membrane</keyword>
<keyword evidence="2" id="KW-0812">Transmembrane</keyword>
<reference evidence="4" key="1">
    <citation type="submission" date="2020-12" db="UniProtKB">
        <authorList>
            <consortium name="WormBaseParasite"/>
        </authorList>
    </citation>
    <scope>IDENTIFICATION</scope>
    <source>
        <strain evidence="4">MHco3</strain>
    </source>
</reference>
<feature type="transmembrane region" description="Helical" evidence="2">
    <location>
        <begin position="177"/>
        <end position="197"/>
    </location>
</feature>
<feature type="transmembrane region" description="Helical" evidence="2">
    <location>
        <begin position="298"/>
        <end position="319"/>
    </location>
</feature>
<feature type="compositionally biased region" description="Polar residues" evidence="1">
    <location>
        <begin position="12"/>
        <end position="22"/>
    </location>
</feature>
<dbReference type="AlphaFoldDB" id="A0A7I4XZX9"/>
<feature type="transmembrane region" description="Helical" evidence="2">
    <location>
        <begin position="217"/>
        <end position="239"/>
    </location>
</feature>
<feature type="region of interest" description="Disordered" evidence="1">
    <location>
        <begin position="353"/>
        <end position="387"/>
    </location>
</feature>
<protein>
    <submittedName>
        <fullName evidence="4">G_PROTEIN_RECEP_F1_2 domain-containing protein</fullName>
    </submittedName>
</protein>
<evidence type="ECO:0000313" key="4">
    <source>
        <dbReference type="WBParaSite" id="HCON_00034300-00001"/>
    </source>
</evidence>
<dbReference type="WBParaSite" id="HCON_00034300-00001">
    <property type="protein sequence ID" value="HCON_00034300-00001"/>
    <property type="gene ID" value="HCON_00034300"/>
</dbReference>
<evidence type="ECO:0000256" key="2">
    <source>
        <dbReference type="SAM" id="Phobius"/>
    </source>
</evidence>
<feature type="transmembrane region" description="Helical" evidence="2">
    <location>
        <begin position="259"/>
        <end position="278"/>
    </location>
</feature>
<evidence type="ECO:0000313" key="3">
    <source>
        <dbReference type="Proteomes" id="UP000025227"/>
    </source>
</evidence>
<sequence>SESIASMADRQYSVTNGDNQKQSRIRNKLGHRTEFPLISVASIAPVAREESSILGGDPRPYIGHQLIHSVMASLSGTDIFAQVLCVLSMVLKLQLLLLYKRLPREEKNFHFYLLPISSLCFATVSLFLSFGDFISNDILRCTSIPTIVVFVLFQNVSDASLVGYGMAFFLRFKSLTVVMIAMIGALFCSSLELVLTYNSETNVLPCHASFVSSNSGALAVVAVQVILLIVIVVLLVAALMCKHKEEHDEHVIAGPTKSVVSILVVGALSTICVIILSISHHQSTTYLFTYSNLTIIYSTKSCLISVLAVVTCPISKAMLRSLLTNKKMKAKVNTVPRDQLYCSIALRNPPKVRENTSQNLASTGESNQPSSESPPTKTVSINESRSM</sequence>
<dbReference type="Proteomes" id="UP000025227">
    <property type="component" value="Unplaced"/>
</dbReference>
<organism evidence="3 4">
    <name type="scientific">Haemonchus contortus</name>
    <name type="common">Barber pole worm</name>
    <dbReference type="NCBI Taxonomy" id="6289"/>
    <lineage>
        <taxon>Eukaryota</taxon>
        <taxon>Metazoa</taxon>
        <taxon>Ecdysozoa</taxon>
        <taxon>Nematoda</taxon>
        <taxon>Chromadorea</taxon>
        <taxon>Rhabditida</taxon>
        <taxon>Rhabditina</taxon>
        <taxon>Rhabditomorpha</taxon>
        <taxon>Strongyloidea</taxon>
        <taxon>Trichostrongylidae</taxon>
        <taxon>Haemonchus</taxon>
    </lineage>
</organism>
<dbReference type="OMA" id="KRIGTHR"/>
<keyword evidence="3" id="KW-1185">Reference proteome</keyword>
<name>A0A7I4XZX9_HAECO</name>